<evidence type="ECO:0000259" key="6">
    <source>
        <dbReference type="Pfam" id="PF02275"/>
    </source>
</evidence>
<dbReference type="PANTHER" id="PTHR28583">
    <property type="entry name" value="ACID AMIDASE"/>
    <property type="match status" value="1"/>
</dbReference>
<evidence type="ECO:0000256" key="5">
    <source>
        <dbReference type="SAM" id="SignalP"/>
    </source>
</evidence>
<dbReference type="GO" id="GO:0005764">
    <property type="term" value="C:lysosome"/>
    <property type="evidence" value="ECO:0007669"/>
    <property type="project" value="UniProtKB-SubCell"/>
</dbReference>
<proteinExistence type="predicted"/>
<keyword evidence="8" id="KW-1185">Reference proteome</keyword>
<evidence type="ECO:0000256" key="4">
    <source>
        <dbReference type="ARBA" id="ARBA00023228"/>
    </source>
</evidence>
<evidence type="ECO:0000256" key="3">
    <source>
        <dbReference type="ARBA" id="ARBA00022801"/>
    </source>
</evidence>
<feature type="domain" description="Choloylglycine hydrolase/NAAA C-terminal" evidence="6">
    <location>
        <begin position="128"/>
        <end position="280"/>
    </location>
</feature>
<dbReference type="PANTHER" id="PTHR28583:SF1">
    <property type="entry name" value="ACID CERAMIDASE"/>
    <property type="match status" value="1"/>
</dbReference>
<name>A0AAW0HZF0_MYOGA</name>
<gene>
    <name evidence="7" type="ORF">U0070_022360</name>
</gene>
<reference evidence="7 8" key="1">
    <citation type="journal article" date="2023" name="bioRxiv">
        <title>Conserved and derived expression patterns and positive selection on dental genes reveal complex evolutionary context of ever-growing rodent molars.</title>
        <authorList>
            <person name="Calamari Z.T."/>
            <person name="Song A."/>
            <person name="Cohen E."/>
            <person name="Akter M."/>
            <person name="Roy R.D."/>
            <person name="Hallikas O."/>
            <person name="Christensen M.M."/>
            <person name="Li P."/>
            <person name="Marangoni P."/>
            <person name="Jernvall J."/>
            <person name="Klein O.D."/>
        </authorList>
    </citation>
    <scope>NUCLEOTIDE SEQUENCE [LARGE SCALE GENOMIC DNA]</scope>
    <source>
        <strain evidence="7">V071</strain>
    </source>
</reference>
<evidence type="ECO:0000256" key="2">
    <source>
        <dbReference type="ARBA" id="ARBA00011891"/>
    </source>
</evidence>
<feature type="chain" id="PRO_5043642759" description="ceramidase" evidence="5">
    <location>
        <begin position="26"/>
        <end position="310"/>
    </location>
</feature>
<evidence type="ECO:0000313" key="8">
    <source>
        <dbReference type="Proteomes" id="UP001488838"/>
    </source>
</evidence>
<comment type="caution">
    <text evidence="7">The sequence shown here is derived from an EMBL/GenBank/DDBJ whole genome shotgun (WGS) entry which is preliminary data.</text>
</comment>
<dbReference type="Proteomes" id="UP001488838">
    <property type="component" value="Unassembled WGS sequence"/>
</dbReference>
<dbReference type="EC" id="3.5.1.23" evidence="2"/>
<feature type="signal peptide" evidence="5">
    <location>
        <begin position="1"/>
        <end position="25"/>
    </location>
</feature>
<keyword evidence="4" id="KW-0458">Lysosome</keyword>
<sequence>MDSSLSSSVRSFFLVLGLTLGLMWTEDCRKSTYPPSGPTLTIPFFNTEILCPILNLSFLNCAAVALGIWEVRTIVNSIKNLVNAFVPSGKIMQMVDQKLPGLLGKIPGPFEDEMKGIADVTGIPLEELKPLTVNLDFQRNNKTVFKATSFVGYVGMLTGFKPGRFSLTLNERFSLNGGYLGILEWILGKKDAEWVGFIMRSVLENSTSYEEAKNTLIKTKIMAPAYFILGGNQSGEGCVITRERRESLDVYELDPKHGRWYVVQTNYDRWKNTLFLDDRRTPAKMCLNRTTQKVHLRCHIQKDTVPMVDG</sequence>
<dbReference type="AlphaFoldDB" id="A0AAW0HZF0"/>
<protein>
    <recommendedName>
        <fullName evidence="2">ceramidase</fullName>
        <ecNumber evidence="2">3.5.1.23</ecNumber>
    </recommendedName>
</protein>
<keyword evidence="3" id="KW-0378">Hydrolase</keyword>
<keyword evidence="5" id="KW-0732">Signal</keyword>
<dbReference type="GO" id="GO:0017040">
    <property type="term" value="F:N-acylsphingosine amidohydrolase activity"/>
    <property type="evidence" value="ECO:0007669"/>
    <property type="project" value="UniProtKB-EC"/>
</dbReference>
<comment type="subcellular location">
    <subcellularLocation>
        <location evidence="1">Lysosome</location>
    </subcellularLocation>
</comment>
<organism evidence="7 8">
    <name type="scientific">Myodes glareolus</name>
    <name type="common">Bank vole</name>
    <name type="synonym">Clethrionomys glareolus</name>
    <dbReference type="NCBI Taxonomy" id="447135"/>
    <lineage>
        <taxon>Eukaryota</taxon>
        <taxon>Metazoa</taxon>
        <taxon>Chordata</taxon>
        <taxon>Craniata</taxon>
        <taxon>Vertebrata</taxon>
        <taxon>Euteleostomi</taxon>
        <taxon>Mammalia</taxon>
        <taxon>Eutheria</taxon>
        <taxon>Euarchontoglires</taxon>
        <taxon>Glires</taxon>
        <taxon>Rodentia</taxon>
        <taxon>Myomorpha</taxon>
        <taxon>Muroidea</taxon>
        <taxon>Cricetidae</taxon>
        <taxon>Arvicolinae</taxon>
        <taxon>Myodes</taxon>
    </lineage>
</organism>
<accession>A0AAW0HZF0</accession>
<evidence type="ECO:0000256" key="1">
    <source>
        <dbReference type="ARBA" id="ARBA00004371"/>
    </source>
</evidence>
<evidence type="ECO:0000313" key="7">
    <source>
        <dbReference type="EMBL" id="KAK7807551.1"/>
    </source>
</evidence>
<dbReference type="InterPro" id="IPR029132">
    <property type="entry name" value="CBAH/NAAA_C"/>
</dbReference>
<dbReference type="Pfam" id="PF02275">
    <property type="entry name" value="CBAH"/>
    <property type="match status" value="1"/>
</dbReference>
<dbReference type="EMBL" id="JBBHLL010000269">
    <property type="protein sequence ID" value="KAK7807551.1"/>
    <property type="molecule type" value="Genomic_DNA"/>
</dbReference>